<evidence type="ECO:0000256" key="7">
    <source>
        <dbReference type="ARBA" id="ARBA00022679"/>
    </source>
</evidence>
<comment type="pathway">
    <text evidence="1 10">Nucleoside biosynthesis; alpha-ribazole biosynthesis; alpha-ribazole from 5,6-dimethylbenzimidazole: step 1/2.</text>
</comment>
<dbReference type="HAMAP" id="MF_00230">
    <property type="entry name" value="CobT"/>
    <property type="match status" value="1"/>
</dbReference>
<dbReference type="STRING" id="406100.SAMN04488052_106154"/>
<protein>
    <recommendedName>
        <fullName evidence="4 10">Nicotinate-nucleotide--dimethylbenzimidazole phosphoribosyltransferase</fullName>
        <shortName evidence="10">NN:DBI PRT</shortName>
        <ecNumber evidence="3 10">2.4.2.21</ecNumber>
    </recommendedName>
    <alternativeName>
        <fullName evidence="8 10">N(1)-alpha-phosphoribosyltransferase</fullName>
    </alternativeName>
</protein>
<accession>A0A1H8UFP5</accession>
<evidence type="ECO:0000256" key="10">
    <source>
        <dbReference type="HAMAP-Rule" id="MF_00230"/>
    </source>
</evidence>
<evidence type="ECO:0000256" key="11">
    <source>
        <dbReference type="SAM" id="MobiDB-lite"/>
    </source>
</evidence>
<feature type="active site" description="Proton acceptor" evidence="10">
    <location>
        <position position="317"/>
    </location>
</feature>
<evidence type="ECO:0000256" key="1">
    <source>
        <dbReference type="ARBA" id="ARBA00005049"/>
    </source>
</evidence>
<evidence type="ECO:0000256" key="3">
    <source>
        <dbReference type="ARBA" id="ARBA00011991"/>
    </source>
</evidence>
<dbReference type="InterPro" id="IPR036087">
    <property type="entry name" value="Nict_dMeBzImd_PRibTrfase_sf"/>
</dbReference>
<evidence type="ECO:0000256" key="9">
    <source>
        <dbReference type="ARBA" id="ARBA00047340"/>
    </source>
</evidence>
<comment type="function">
    <text evidence="10">Catalyzes the synthesis of alpha-ribazole-5'-phosphate from nicotinate mononucleotide (NAMN) and 5,6-dimethylbenzimidazole (DMB).</text>
</comment>
<evidence type="ECO:0000313" key="12">
    <source>
        <dbReference type="EMBL" id="SEP01713.1"/>
    </source>
</evidence>
<evidence type="ECO:0000256" key="2">
    <source>
        <dbReference type="ARBA" id="ARBA00007110"/>
    </source>
</evidence>
<dbReference type="NCBIfam" id="NF000996">
    <property type="entry name" value="PRK00105.1"/>
    <property type="match status" value="1"/>
</dbReference>
<evidence type="ECO:0000256" key="4">
    <source>
        <dbReference type="ARBA" id="ARBA00015486"/>
    </source>
</evidence>
<keyword evidence="5 10" id="KW-0169">Cobalamin biosynthesis</keyword>
<dbReference type="NCBIfam" id="TIGR03160">
    <property type="entry name" value="cobT_DBIPRT"/>
    <property type="match status" value="1"/>
</dbReference>
<evidence type="ECO:0000256" key="8">
    <source>
        <dbReference type="ARBA" id="ARBA00030686"/>
    </source>
</evidence>
<dbReference type="Gene3D" id="1.10.1610.10">
    <property type="match status" value="1"/>
</dbReference>
<dbReference type="OrthoDB" id="9781491at2"/>
<dbReference type="PANTHER" id="PTHR43463:SF1">
    <property type="entry name" value="NICOTINATE-NUCLEOTIDE--DIMETHYLBENZIMIDAZOLE PHOSPHORIBOSYLTRANSFERASE"/>
    <property type="match status" value="1"/>
</dbReference>
<dbReference type="CDD" id="cd02439">
    <property type="entry name" value="DMB-PRT_CobT"/>
    <property type="match status" value="1"/>
</dbReference>
<comment type="catalytic activity">
    <reaction evidence="9 10">
        <text>5,6-dimethylbenzimidazole + nicotinate beta-D-ribonucleotide = alpha-ribazole 5'-phosphate + nicotinate + H(+)</text>
        <dbReference type="Rhea" id="RHEA:11196"/>
        <dbReference type="ChEBI" id="CHEBI:15378"/>
        <dbReference type="ChEBI" id="CHEBI:15890"/>
        <dbReference type="ChEBI" id="CHEBI:32544"/>
        <dbReference type="ChEBI" id="CHEBI:57502"/>
        <dbReference type="ChEBI" id="CHEBI:57918"/>
        <dbReference type="EC" id="2.4.2.21"/>
    </reaction>
</comment>
<dbReference type="EMBL" id="FOEG01000006">
    <property type="protein sequence ID" value="SEP01713.1"/>
    <property type="molecule type" value="Genomic_DNA"/>
</dbReference>
<dbReference type="SUPFAM" id="SSF52733">
    <property type="entry name" value="Nicotinate mononucleotide:5,6-dimethylbenzimidazole phosphoribosyltransferase (CobT)"/>
    <property type="match status" value="1"/>
</dbReference>
<keyword evidence="13" id="KW-1185">Reference proteome</keyword>
<evidence type="ECO:0000313" key="13">
    <source>
        <dbReference type="Proteomes" id="UP000199657"/>
    </source>
</evidence>
<evidence type="ECO:0000256" key="6">
    <source>
        <dbReference type="ARBA" id="ARBA00022676"/>
    </source>
</evidence>
<keyword evidence="7 10" id="KW-0808">Transferase</keyword>
<dbReference type="InterPro" id="IPR017846">
    <property type="entry name" value="Nict_dMeBzImd_PRibTrfase_bact"/>
</dbReference>
<dbReference type="Proteomes" id="UP000199657">
    <property type="component" value="Unassembled WGS sequence"/>
</dbReference>
<organism evidence="12 13">
    <name type="scientific">Aquisalimonas asiatica</name>
    <dbReference type="NCBI Taxonomy" id="406100"/>
    <lineage>
        <taxon>Bacteria</taxon>
        <taxon>Pseudomonadati</taxon>
        <taxon>Pseudomonadota</taxon>
        <taxon>Gammaproteobacteria</taxon>
        <taxon>Chromatiales</taxon>
        <taxon>Ectothiorhodospiraceae</taxon>
        <taxon>Aquisalimonas</taxon>
    </lineage>
</organism>
<dbReference type="FunFam" id="3.40.50.10210:FF:000001">
    <property type="entry name" value="Nicotinate-nucleotide--dimethylbenzimidazole phosphoribosyltransferase"/>
    <property type="match status" value="1"/>
</dbReference>
<dbReference type="InterPro" id="IPR023195">
    <property type="entry name" value="Nict_dMeBzImd_PRibTrfase_N"/>
</dbReference>
<name>A0A1H8UFP5_9GAMM</name>
<keyword evidence="6 10" id="KW-0328">Glycosyltransferase</keyword>
<dbReference type="Pfam" id="PF02277">
    <property type="entry name" value="DBI_PRT"/>
    <property type="match status" value="1"/>
</dbReference>
<dbReference type="EC" id="2.4.2.21" evidence="3 10"/>
<dbReference type="Gene3D" id="3.40.50.10210">
    <property type="match status" value="1"/>
</dbReference>
<evidence type="ECO:0000256" key="5">
    <source>
        <dbReference type="ARBA" id="ARBA00022573"/>
    </source>
</evidence>
<dbReference type="AlphaFoldDB" id="A0A1H8UFP5"/>
<dbReference type="InterPro" id="IPR003200">
    <property type="entry name" value="Nict_dMeBzImd_PRibTrfase"/>
</dbReference>
<sequence>MTTNTPWDAPIPAPDTGAADAAWQRQMQLTKPPGSLGRLETATVRLAAQQRTSLPALERVWITVFAGDHGVCDEGVSAFPQAVTAQMVRNFAAGGAAVSVLARHLGATLEVVNAGTVTPLPPLAGVRDEPVMPGTANAVREPAMRAAQRDQALALGDGAAARASDAGAQLFIGGDMGIGNTTSAAAVACALLGASPEQLVGRGTGVDDDGLVRKRGAVAAALARHGDDRAPLSVLASLGGLEIAALAGAIRGAASRGLPVLVDGFIVSVAALVAVRHTPDVAAWLHFSHRSAEAGHDAVLRALDAEPLLDLGMRLGEGSGAAVAVPLLQAACRLHGEMATFESAGVSDGG</sequence>
<dbReference type="PANTHER" id="PTHR43463">
    <property type="entry name" value="NICOTINATE-NUCLEOTIDE--DIMETHYLBENZIMIDAZOLE PHOSPHORIBOSYLTRANSFERASE"/>
    <property type="match status" value="1"/>
</dbReference>
<dbReference type="GO" id="GO:0008939">
    <property type="term" value="F:nicotinate-nucleotide-dimethylbenzimidazole phosphoribosyltransferase activity"/>
    <property type="evidence" value="ECO:0007669"/>
    <property type="project" value="UniProtKB-UniRule"/>
</dbReference>
<dbReference type="GO" id="GO:0009236">
    <property type="term" value="P:cobalamin biosynthetic process"/>
    <property type="evidence" value="ECO:0007669"/>
    <property type="project" value="UniProtKB-UniRule"/>
</dbReference>
<feature type="region of interest" description="Disordered" evidence="11">
    <location>
        <begin position="1"/>
        <end position="20"/>
    </location>
</feature>
<dbReference type="UniPathway" id="UPA00061">
    <property type="reaction ID" value="UER00516"/>
</dbReference>
<proteinExistence type="inferred from homology"/>
<reference evidence="12 13" key="1">
    <citation type="submission" date="2016-10" db="EMBL/GenBank/DDBJ databases">
        <authorList>
            <person name="de Groot N.N."/>
        </authorList>
    </citation>
    <scope>NUCLEOTIDE SEQUENCE [LARGE SCALE GENOMIC DNA]</scope>
    <source>
        <strain evidence="12 13">CGMCC 1.6291</strain>
    </source>
</reference>
<comment type="similarity">
    <text evidence="2 10">Belongs to the CobT family.</text>
</comment>
<gene>
    <name evidence="10" type="primary">cobT</name>
    <name evidence="12" type="ORF">SAMN04488052_106154</name>
</gene>
<dbReference type="RefSeq" id="WP_091644905.1">
    <property type="nucleotide sequence ID" value="NZ_FOEG01000006.1"/>
</dbReference>